<evidence type="ECO:0000313" key="2">
    <source>
        <dbReference type="EMBL" id="CAE0143323.1"/>
    </source>
</evidence>
<dbReference type="SUPFAM" id="SSF56601">
    <property type="entry name" value="beta-lactamase/transpeptidase-like"/>
    <property type="match status" value="1"/>
</dbReference>
<dbReference type="Gene3D" id="3.40.710.10">
    <property type="entry name" value="DD-peptidase/beta-lactamase superfamily"/>
    <property type="match status" value="1"/>
</dbReference>
<dbReference type="EMBL" id="HBHX01062908">
    <property type="protein sequence ID" value="CAE0143323.1"/>
    <property type="molecule type" value="Transcribed_RNA"/>
</dbReference>
<accession>A0A7S3BUN8</accession>
<dbReference type="PANTHER" id="PTHR43283">
    <property type="entry name" value="BETA-LACTAMASE-RELATED"/>
    <property type="match status" value="1"/>
</dbReference>
<gene>
    <name evidence="2" type="ORF">HERI1096_LOCUS34779</name>
</gene>
<reference evidence="2" key="1">
    <citation type="submission" date="2021-01" db="EMBL/GenBank/DDBJ databases">
        <authorList>
            <person name="Corre E."/>
            <person name="Pelletier E."/>
            <person name="Niang G."/>
            <person name="Scheremetjew M."/>
            <person name="Finn R."/>
            <person name="Kale V."/>
            <person name="Holt S."/>
            <person name="Cochrane G."/>
            <person name="Meng A."/>
            <person name="Brown T."/>
            <person name="Cohen L."/>
        </authorList>
    </citation>
    <scope>NUCLEOTIDE SEQUENCE</scope>
    <source>
        <strain evidence="2">CCMP281</strain>
    </source>
</reference>
<dbReference type="InterPro" id="IPR050789">
    <property type="entry name" value="Diverse_Enzym_Activities"/>
</dbReference>
<evidence type="ECO:0000259" key="1">
    <source>
        <dbReference type="Pfam" id="PF00144"/>
    </source>
</evidence>
<name>A0A7S3BUN8_9EUKA</name>
<dbReference type="Pfam" id="PF00144">
    <property type="entry name" value="Beta-lactamase"/>
    <property type="match status" value="1"/>
</dbReference>
<proteinExistence type="predicted"/>
<dbReference type="AlphaFoldDB" id="A0A7S3BUN8"/>
<dbReference type="InterPro" id="IPR012338">
    <property type="entry name" value="Beta-lactam/transpept-like"/>
</dbReference>
<organism evidence="2">
    <name type="scientific">Haptolina ericina</name>
    <dbReference type="NCBI Taxonomy" id="156174"/>
    <lineage>
        <taxon>Eukaryota</taxon>
        <taxon>Haptista</taxon>
        <taxon>Haptophyta</taxon>
        <taxon>Prymnesiophyceae</taxon>
        <taxon>Prymnesiales</taxon>
        <taxon>Prymnesiaceae</taxon>
        <taxon>Haptolina</taxon>
    </lineage>
</organism>
<feature type="domain" description="Beta-lactamase-related" evidence="1">
    <location>
        <begin position="21"/>
        <end position="293"/>
    </location>
</feature>
<dbReference type="InterPro" id="IPR001466">
    <property type="entry name" value="Beta-lactam-related"/>
</dbReference>
<sequence>MLAATSTTVIPPQVDAARIQAAFTESAATFGVVGMAWRVETGGVSIDGRVGHTSSDEGASSLSADQAWHWGSCTKALTASVIGALVEERRIAWTTRVADHLLTLSKGSALSSATVLELLHHRAGVVTDLDPEEELALAAEAAAVDASPTDQRRSFVAVLAAKPCSHPAGDNYGPYSNAGYVVLAALVEAVTGDAWERTVLRWAAGLGLTSLGFGGRPGGAVGRGEEGEPDKGDYAWHASSFSVHSTLADWATFVRAHLHAAQARGDGTAGASMRAASALAVGCSASGDNDTATSLATPLGLKLSTVRILHTPASPAVDGERFDGPEAPMGYACGWKSVWEDAEESARALTAPTGLLWHWGTNFRWNAGAFLDAPRDLLIVCGANCGSMMTRLAMKTAFDEVIIAACGTPRK</sequence>
<protein>
    <recommendedName>
        <fullName evidence="1">Beta-lactamase-related domain-containing protein</fullName>
    </recommendedName>
</protein>